<evidence type="ECO:0000256" key="1">
    <source>
        <dbReference type="ARBA" id="ARBA00022468"/>
    </source>
</evidence>
<dbReference type="PROSITE" id="PS50115">
    <property type="entry name" value="ARFGAP"/>
    <property type="match status" value="1"/>
</dbReference>
<dbReference type="GO" id="GO:0008270">
    <property type="term" value="F:zinc ion binding"/>
    <property type="evidence" value="ECO:0007669"/>
    <property type="project" value="UniProtKB-KW"/>
</dbReference>
<keyword evidence="2" id="KW-0479">Metal-binding</keyword>
<protein>
    <submittedName>
        <fullName evidence="8">Putative ARF GTPase activator</fullName>
    </submittedName>
</protein>
<dbReference type="GO" id="GO:0000139">
    <property type="term" value="C:Golgi membrane"/>
    <property type="evidence" value="ECO:0007669"/>
    <property type="project" value="GOC"/>
</dbReference>
<feature type="region of interest" description="Disordered" evidence="6">
    <location>
        <begin position="350"/>
        <end position="396"/>
    </location>
</feature>
<dbReference type="FunFam" id="1.10.220.150:FF:000013">
    <property type="entry name" value="Putative Arf GTPase-activating protein"/>
    <property type="match status" value="1"/>
</dbReference>
<keyword evidence="4" id="KW-0862">Zinc</keyword>
<dbReference type="CDD" id="cd08831">
    <property type="entry name" value="ArfGap_ArfGap2_3_like"/>
    <property type="match status" value="1"/>
</dbReference>
<proteinExistence type="predicted"/>
<feature type="compositionally biased region" description="Polar residues" evidence="6">
    <location>
        <begin position="360"/>
        <end position="376"/>
    </location>
</feature>
<reference evidence="8 9" key="1">
    <citation type="submission" date="2018-10" db="EMBL/GenBank/DDBJ databases">
        <title>Fifty Aureobasidium pullulans genomes reveal a recombining polyextremotolerant generalist.</title>
        <authorList>
            <person name="Gostincar C."/>
            <person name="Turk M."/>
            <person name="Zajc J."/>
            <person name="Gunde-Cimerman N."/>
        </authorList>
    </citation>
    <scope>NUCLEOTIDE SEQUENCE [LARGE SCALE GENOMIC DNA]</scope>
    <source>
        <strain evidence="8 9">EXF-10751</strain>
    </source>
</reference>
<accession>A0A4S8ZEM2</accession>
<sequence>MRCRGELFRKLAAALGWTLSRRGPILGRCLWHSLAHNITPCPIVHHFARQDGACYKDTVAEDLREVEAEASQQGRSSAVKAPSTCATMLMAIQICFDCGAKNPTWSSVPFGIYLCLDCSAHHRNLGVHISFVRSTNLDIWQWEQLRTFKVGGNESATKYFQSHGGSAALASKDPKTKYTSNAANKYKEELTRRCQADAKQYPEEVIITDLADEAGASGTSTPAGDDDDFFSSWDKPTIKRPSNPPSRTGTPGINRTNSPFLNAPANGAARPKSPLTAESAAAAPATARAIPASAARKTATGGAAPRKANILGAKKKLGAKKVDPAALDFDAAERKAREEAERIAKLGYDPEAETAPVEAQISSAQPDSTSSIVSPQPVSPRPGVGFGATGKAKEKEGDMEKLGMGVRKLGFGQVGGGAPAAAAPKKMGFGSTTRATEAYEYYADDSEKYARQKFGLQKGISSDEFFGRGTFDSNAQQEAKSRLQGFEGAQSISSNAYFGRPEDEMPEGEYGDIETAAKDFVRKLGITAGDDLENLTSLLGEGTNKLQGAIRNYLNG</sequence>
<keyword evidence="3 5" id="KW-0863">Zinc-finger</keyword>
<dbReference type="Pfam" id="PF01412">
    <property type="entry name" value="ArfGap"/>
    <property type="match status" value="1"/>
</dbReference>
<evidence type="ECO:0000256" key="2">
    <source>
        <dbReference type="ARBA" id="ARBA00022723"/>
    </source>
</evidence>
<evidence type="ECO:0000313" key="9">
    <source>
        <dbReference type="Proteomes" id="UP000310421"/>
    </source>
</evidence>
<dbReference type="Gene3D" id="1.10.220.150">
    <property type="entry name" value="Arf GTPase activating protein"/>
    <property type="match status" value="1"/>
</dbReference>
<dbReference type="SMART" id="SM00105">
    <property type="entry name" value="ArfGap"/>
    <property type="match status" value="1"/>
</dbReference>
<dbReference type="InterPro" id="IPR038508">
    <property type="entry name" value="ArfGAP_dom_sf"/>
</dbReference>
<evidence type="ECO:0000256" key="5">
    <source>
        <dbReference type="PROSITE-ProRule" id="PRU00288"/>
    </source>
</evidence>
<dbReference type="GO" id="GO:0048205">
    <property type="term" value="P:COPI coating of Golgi vesicle"/>
    <property type="evidence" value="ECO:0007669"/>
    <property type="project" value="TreeGrafter"/>
</dbReference>
<dbReference type="Proteomes" id="UP000310421">
    <property type="component" value="Unassembled WGS sequence"/>
</dbReference>
<evidence type="ECO:0000313" key="8">
    <source>
        <dbReference type="EMBL" id="THW63890.1"/>
    </source>
</evidence>
<dbReference type="AlphaFoldDB" id="A0A4S8ZEM2"/>
<keyword evidence="1" id="KW-0343">GTPase activation</keyword>
<feature type="compositionally biased region" description="Polar residues" evidence="6">
    <location>
        <begin position="245"/>
        <end position="260"/>
    </location>
</feature>
<dbReference type="SUPFAM" id="SSF57863">
    <property type="entry name" value="ArfGap/RecO-like zinc finger"/>
    <property type="match status" value="1"/>
</dbReference>
<feature type="domain" description="Arf-GAP" evidence="7">
    <location>
        <begin position="57"/>
        <end position="201"/>
    </location>
</feature>
<dbReference type="InterPro" id="IPR037278">
    <property type="entry name" value="ARFGAP/RecO"/>
</dbReference>
<dbReference type="EMBL" id="QZAN01000024">
    <property type="protein sequence ID" value="THW63890.1"/>
    <property type="molecule type" value="Genomic_DNA"/>
</dbReference>
<evidence type="ECO:0000256" key="4">
    <source>
        <dbReference type="ARBA" id="ARBA00022833"/>
    </source>
</evidence>
<dbReference type="PANTHER" id="PTHR45686">
    <property type="entry name" value="ADP-RIBOSYLATION FACTOR GTPASE ACTIVATING PROTEIN 3, ISOFORM H-RELATED"/>
    <property type="match status" value="1"/>
</dbReference>
<dbReference type="GO" id="GO:0005096">
    <property type="term" value="F:GTPase activator activity"/>
    <property type="evidence" value="ECO:0007669"/>
    <property type="project" value="UniProtKB-KW"/>
</dbReference>
<evidence type="ECO:0000256" key="3">
    <source>
        <dbReference type="ARBA" id="ARBA00022771"/>
    </source>
</evidence>
<name>A0A4S8ZEM2_AURPU</name>
<organism evidence="8 9">
    <name type="scientific">Aureobasidium pullulans</name>
    <name type="common">Black yeast</name>
    <name type="synonym">Pullularia pullulans</name>
    <dbReference type="NCBI Taxonomy" id="5580"/>
    <lineage>
        <taxon>Eukaryota</taxon>
        <taxon>Fungi</taxon>
        <taxon>Dikarya</taxon>
        <taxon>Ascomycota</taxon>
        <taxon>Pezizomycotina</taxon>
        <taxon>Dothideomycetes</taxon>
        <taxon>Dothideomycetidae</taxon>
        <taxon>Dothideales</taxon>
        <taxon>Saccotheciaceae</taxon>
        <taxon>Aureobasidium</taxon>
    </lineage>
</organism>
<dbReference type="InterPro" id="IPR001164">
    <property type="entry name" value="ArfGAP_dom"/>
</dbReference>
<dbReference type="PRINTS" id="PR00405">
    <property type="entry name" value="REVINTRACTNG"/>
</dbReference>
<evidence type="ECO:0000259" key="7">
    <source>
        <dbReference type="PROSITE" id="PS50115"/>
    </source>
</evidence>
<comment type="caution">
    <text evidence="8">The sequence shown here is derived from an EMBL/GenBank/DDBJ whole genome shotgun (WGS) entry which is preliminary data.</text>
</comment>
<evidence type="ECO:0000256" key="6">
    <source>
        <dbReference type="SAM" id="MobiDB-lite"/>
    </source>
</evidence>
<feature type="region of interest" description="Disordered" evidence="6">
    <location>
        <begin position="213"/>
        <end position="282"/>
    </location>
</feature>
<dbReference type="PANTHER" id="PTHR45686:SF4">
    <property type="entry name" value="ADP-RIBOSYLATION FACTOR GTPASE ACTIVATING PROTEIN 3, ISOFORM H"/>
    <property type="match status" value="1"/>
</dbReference>
<gene>
    <name evidence="8" type="ORF">D6D20_03296</name>
</gene>